<evidence type="ECO:0000256" key="4">
    <source>
        <dbReference type="ARBA" id="ARBA00023163"/>
    </source>
</evidence>
<dbReference type="Pfam" id="PF04542">
    <property type="entry name" value="Sigma70_r2"/>
    <property type="match status" value="1"/>
</dbReference>
<gene>
    <name evidence="7" type="ORF">HBE96_24445</name>
</gene>
<evidence type="ECO:0000259" key="6">
    <source>
        <dbReference type="Pfam" id="PF08281"/>
    </source>
</evidence>
<dbReference type="SUPFAM" id="SSF88946">
    <property type="entry name" value="Sigma2 domain of RNA polymerase sigma factors"/>
    <property type="match status" value="1"/>
</dbReference>
<comment type="similarity">
    <text evidence="1">Belongs to the sigma-70 factor family. ECF subfamily.</text>
</comment>
<reference evidence="7 8" key="1">
    <citation type="submission" date="2020-04" db="EMBL/GenBank/DDBJ databases">
        <authorList>
            <person name="Doyle D.A."/>
        </authorList>
    </citation>
    <scope>NUCLEOTIDE SEQUENCE [LARGE SCALE GENOMIC DNA]</scope>
    <source>
        <strain evidence="7 8">P21</strain>
    </source>
</reference>
<keyword evidence="8" id="KW-1185">Reference proteome</keyword>
<accession>A0A7Y0HSD5</accession>
<feature type="domain" description="RNA polymerase sigma factor 70 region 4 type 2" evidence="6">
    <location>
        <begin position="110"/>
        <end position="161"/>
    </location>
</feature>
<dbReference type="InterPro" id="IPR007627">
    <property type="entry name" value="RNA_pol_sigma70_r2"/>
</dbReference>
<dbReference type="InterPro" id="IPR013324">
    <property type="entry name" value="RNA_pol_sigma_r3/r4-like"/>
</dbReference>
<dbReference type="Proteomes" id="UP000537131">
    <property type="component" value="Unassembled WGS sequence"/>
</dbReference>
<dbReference type="InterPro" id="IPR013325">
    <property type="entry name" value="RNA_pol_sigma_r2"/>
</dbReference>
<keyword evidence="2" id="KW-0805">Transcription regulation</keyword>
<evidence type="ECO:0000256" key="1">
    <source>
        <dbReference type="ARBA" id="ARBA00010641"/>
    </source>
</evidence>
<dbReference type="NCBIfam" id="NF008891">
    <property type="entry name" value="PRK11924.1-5"/>
    <property type="match status" value="1"/>
</dbReference>
<dbReference type="RefSeq" id="WP_169300323.1">
    <property type="nucleotide sequence ID" value="NZ_JABBNI010000066.1"/>
</dbReference>
<dbReference type="EMBL" id="JABBNI010000066">
    <property type="protein sequence ID" value="NMM65733.1"/>
    <property type="molecule type" value="Genomic_DNA"/>
</dbReference>
<dbReference type="AlphaFoldDB" id="A0A7Y0HSD5"/>
<dbReference type="InterPro" id="IPR036388">
    <property type="entry name" value="WH-like_DNA-bd_sf"/>
</dbReference>
<dbReference type="GO" id="GO:0003677">
    <property type="term" value="F:DNA binding"/>
    <property type="evidence" value="ECO:0007669"/>
    <property type="project" value="InterPro"/>
</dbReference>
<evidence type="ECO:0000313" key="7">
    <source>
        <dbReference type="EMBL" id="NMM65733.1"/>
    </source>
</evidence>
<organism evidence="7 8">
    <name type="scientific">Clostridium muellerianum</name>
    <dbReference type="NCBI Taxonomy" id="2716538"/>
    <lineage>
        <taxon>Bacteria</taxon>
        <taxon>Bacillati</taxon>
        <taxon>Bacillota</taxon>
        <taxon>Clostridia</taxon>
        <taxon>Eubacteriales</taxon>
        <taxon>Clostridiaceae</taxon>
        <taxon>Clostridium</taxon>
    </lineage>
</organism>
<dbReference type="InterPro" id="IPR013249">
    <property type="entry name" value="RNA_pol_sigma70_r4_t2"/>
</dbReference>
<name>A0A7Y0HSD5_9CLOT</name>
<dbReference type="Pfam" id="PF08281">
    <property type="entry name" value="Sigma70_r4_2"/>
    <property type="match status" value="1"/>
</dbReference>
<comment type="caution">
    <text evidence="7">The sequence shown here is derived from an EMBL/GenBank/DDBJ whole genome shotgun (WGS) entry which is preliminary data.</text>
</comment>
<keyword evidence="4" id="KW-0804">Transcription</keyword>
<dbReference type="PANTHER" id="PTHR43133">
    <property type="entry name" value="RNA POLYMERASE ECF-TYPE SIGMA FACTO"/>
    <property type="match status" value="1"/>
</dbReference>
<evidence type="ECO:0000313" key="8">
    <source>
        <dbReference type="Proteomes" id="UP000537131"/>
    </source>
</evidence>
<dbReference type="CDD" id="cd06171">
    <property type="entry name" value="Sigma70_r4"/>
    <property type="match status" value="1"/>
</dbReference>
<dbReference type="InterPro" id="IPR014284">
    <property type="entry name" value="RNA_pol_sigma-70_dom"/>
</dbReference>
<dbReference type="Gene3D" id="1.10.1740.10">
    <property type="match status" value="1"/>
</dbReference>
<dbReference type="SUPFAM" id="SSF88659">
    <property type="entry name" value="Sigma3 and sigma4 domains of RNA polymerase sigma factors"/>
    <property type="match status" value="1"/>
</dbReference>
<evidence type="ECO:0000259" key="5">
    <source>
        <dbReference type="Pfam" id="PF04542"/>
    </source>
</evidence>
<dbReference type="Gene3D" id="1.10.10.10">
    <property type="entry name" value="Winged helix-like DNA-binding domain superfamily/Winged helix DNA-binding domain"/>
    <property type="match status" value="1"/>
</dbReference>
<dbReference type="NCBIfam" id="TIGR02937">
    <property type="entry name" value="sigma70-ECF"/>
    <property type="match status" value="1"/>
</dbReference>
<reference evidence="7 8" key="2">
    <citation type="submission" date="2020-06" db="EMBL/GenBank/DDBJ databases">
        <title>Complete Genome Sequence of Clostridium muelleri sp. nov. P21T, an Acid-Alcohol Producing Acetogen Isolated from Old Hay.</title>
        <authorList>
            <person name="Duncan K.E."/>
            <person name="Tanner R.S."/>
        </authorList>
    </citation>
    <scope>NUCLEOTIDE SEQUENCE [LARGE SCALE GENOMIC DNA]</scope>
    <source>
        <strain evidence="7 8">P21</strain>
    </source>
</reference>
<protein>
    <submittedName>
        <fullName evidence="7">Sigma-70 family RNA polymerase sigma factor</fullName>
    </submittedName>
</protein>
<evidence type="ECO:0000256" key="2">
    <source>
        <dbReference type="ARBA" id="ARBA00023015"/>
    </source>
</evidence>
<keyword evidence="3" id="KW-0731">Sigma factor</keyword>
<dbReference type="GO" id="GO:0006352">
    <property type="term" value="P:DNA-templated transcription initiation"/>
    <property type="evidence" value="ECO:0007669"/>
    <property type="project" value="InterPro"/>
</dbReference>
<proteinExistence type="inferred from homology"/>
<feature type="domain" description="RNA polymerase sigma-70 region 2" evidence="5">
    <location>
        <begin position="8"/>
        <end position="74"/>
    </location>
</feature>
<evidence type="ECO:0000256" key="3">
    <source>
        <dbReference type="ARBA" id="ARBA00023082"/>
    </source>
</evidence>
<dbReference type="InterPro" id="IPR039425">
    <property type="entry name" value="RNA_pol_sigma-70-like"/>
</dbReference>
<dbReference type="GO" id="GO:0016987">
    <property type="term" value="F:sigma factor activity"/>
    <property type="evidence" value="ECO:0007669"/>
    <property type="project" value="UniProtKB-KW"/>
</dbReference>
<sequence length="173" mass="20695">MDKELERLMNSYGDDVLRIAYMYLKDKYLAEDVFQEVFIKIYKNFSKFEKKSSEKTWIMSITINACKDILRNAWFKKVFTLDDSNNFSLTNRYVDIDVDDKVINSIQYEKLLSEVMNLPRKYKEPILLYYYEELSTADISKILKIPEATIRSRLFRARKMLKINIDGKIEYEG</sequence>
<dbReference type="PANTHER" id="PTHR43133:SF60">
    <property type="entry name" value="RNA POLYMERASE SIGMA FACTOR SIGV"/>
    <property type="match status" value="1"/>
</dbReference>